<gene>
    <name evidence="3" type="ORF">TWF481_009959</name>
</gene>
<feature type="region of interest" description="Disordered" evidence="1">
    <location>
        <begin position="84"/>
        <end position="146"/>
    </location>
</feature>
<proteinExistence type="predicted"/>
<feature type="compositionally biased region" description="Low complexity" evidence="1">
    <location>
        <begin position="31"/>
        <end position="44"/>
    </location>
</feature>
<comment type="caution">
    <text evidence="3">The sequence shown here is derived from an EMBL/GenBank/DDBJ whole genome shotgun (WGS) entry which is preliminary data.</text>
</comment>
<feature type="signal peptide" evidence="2">
    <location>
        <begin position="1"/>
        <end position="20"/>
    </location>
</feature>
<dbReference type="Proteomes" id="UP001370758">
    <property type="component" value="Unassembled WGS sequence"/>
</dbReference>
<sequence length="146" mass="16027">MFPLLKLLLAVLYLSVFTVALPQNHPNQHQSSLSSSSNPRSGKSGACKEDQLLCADICYDPTEAECDPEFLTLTKINDQISSLKKEEAEKKKEKTKGDPQPTKRGTARRMEGRNPSAPPPPTGQIPNKRSAVGKVRYVNVDIPLPS</sequence>
<organism evidence="3 4">
    <name type="scientific">Arthrobotrys musiformis</name>
    <dbReference type="NCBI Taxonomy" id="47236"/>
    <lineage>
        <taxon>Eukaryota</taxon>
        <taxon>Fungi</taxon>
        <taxon>Dikarya</taxon>
        <taxon>Ascomycota</taxon>
        <taxon>Pezizomycotina</taxon>
        <taxon>Orbiliomycetes</taxon>
        <taxon>Orbiliales</taxon>
        <taxon>Orbiliaceae</taxon>
        <taxon>Arthrobotrys</taxon>
    </lineage>
</organism>
<accession>A0AAV9W0P4</accession>
<evidence type="ECO:0000256" key="2">
    <source>
        <dbReference type="SAM" id="SignalP"/>
    </source>
</evidence>
<keyword evidence="4" id="KW-1185">Reference proteome</keyword>
<dbReference type="AlphaFoldDB" id="A0AAV9W0P4"/>
<feature type="region of interest" description="Disordered" evidence="1">
    <location>
        <begin position="24"/>
        <end position="45"/>
    </location>
</feature>
<dbReference type="EMBL" id="JAVHJL010000007">
    <property type="protein sequence ID" value="KAK6499594.1"/>
    <property type="molecule type" value="Genomic_DNA"/>
</dbReference>
<keyword evidence="2" id="KW-0732">Signal</keyword>
<feature type="chain" id="PRO_5043732064" evidence="2">
    <location>
        <begin position="21"/>
        <end position="146"/>
    </location>
</feature>
<evidence type="ECO:0000313" key="3">
    <source>
        <dbReference type="EMBL" id="KAK6499594.1"/>
    </source>
</evidence>
<feature type="compositionally biased region" description="Basic and acidic residues" evidence="1">
    <location>
        <begin position="84"/>
        <end position="97"/>
    </location>
</feature>
<protein>
    <submittedName>
        <fullName evidence="3">Uncharacterized protein</fullName>
    </submittedName>
</protein>
<evidence type="ECO:0000256" key="1">
    <source>
        <dbReference type="SAM" id="MobiDB-lite"/>
    </source>
</evidence>
<evidence type="ECO:0000313" key="4">
    <source>
        <dbReference type="Proteomes" id="UP001370758"/>
    </source>
</evidence>
<reference evidence="3 4" key="1">
    <citation type="submission" date="2023-08" db="EMBL/GenBank/DDBJ databases">
        <authorList>
            <person name="Palmer J.M."/>
        </authorList>
    </citation>
    <scope>NUCLEOTIDE SEQUENCE [LARGE SCALE GENOMIC DNA]</scope>
    <source>
        <strain evidence="3 4">TWF481</strain>
    </source>
</reference>
<name>A0AAV9W0P4_9PEZI</name>